<dbReference type="EMBL" id="JBHUGI010000024">
    <property type="protein sequence ID" value="MFD1928304.1"/>
    <property type="molecule type" value="Genomic_DNA"/>
</dbReference>
<evidence type="ECO:0000256" key="2">
    <source>
        <dbReference type="ARBA" id="ARBA00023125"/>
    </source>
</evidence>
<reference evidence="6" key="1">
    <citation type="journal article" date="2019" name="Int. J. Syst. Evol. Microbiol.">
        <title>The Global Catalogue of Microorganisms (GCM) 10K type strain sequencing project: providing services to taxonomists for standard genome sequencing and annotation.</title>
        <authorList>
            <consortium name="The Broad Institute Genomics Platform"/>
            <consortium name="The Broad Institute Genome Sequencing Center for Infectious Disease"/>
            <person name="Wu L."/>
            <person name="Ma J."/>
        </authorList>
    </citation>
    <scope>NUCLEOTIDE SEQUENCE [LARGE SCALE GENOMIC DNA]</scope>
    <source>
        <strain evidence="6">CGMCC 4.7177</strain>
    </source>
</reference>
<evidence type="ECO:0000259" key="4">
    <source>
        <dbReference type="PROSITE" id="PS50995"/>
    </source>
</evidence>
<dbReference type="PANTHER" id="PTHR42756:SF1">
    <property type="entry name" value="TRANSCRIPTIONAL REPRESSOR OF EMRAB OPERON"/>
    <property type="match status" value="1"/>
</dbReference>
<proteinExistence type="predicted"/>
<dbReference type="PANTHER" id="PTHR42756">
    <property type="entry name" value="TRANSCRIPTIONAL REGULATOR, MARR"/>
    <property type="match status" value="1"/>
</dbReference>
<dbReference type="Proteomes" id="UP001597218">
    <property type="component" value="Unassembled WGS sequence"/>
</dbReference>
<dbReference type="Gene3D" id="1.10.10.10">
    <property type="entry name" value="Winged helix-like DNA-binding domain superfamily/Winged helix DNA-binding domain"/>
    <property type="match status" value="1"/>
</dbReference>
<feature type="domain" description="HTH marR-type" evidence="4">
    <location>
        <begin position="1"/>
        <end position="131"/>
    </location>
</feature>
<name>A0ABW4SIN7_9BACL</name>
<keyword evidence="6" id="KW-1185">Reference proteome</keyword>
<accession>A0ABW4SIN7</accession>
<dbReference type="InterPro" id="IPR000835">
    <property type="entry name" value="HTH_MarR-typ"/>
</dbReference>
<dbReference type="Pfam" id="PF01047">
    <property type="entry name" value="MarR"/>
    <property type="match status" value="1"/>
</dbReference>
<dbReference type="RefSeq" id="WP_381537515.1">
    <property type="nucleotide sequence ID" value="NZ_JBHUGI010000024.1"/>
</dbReference>
<evidence type="ECO:0000313" key="6">
    <source>
        <dbReference type="Proteomes" id="UP001597218"/>
    </source>
</evidence>
<organism evidence="5 6">
    <name type="scientific">Sporosarcina siberiensis</name>
    <dbReference type="NCBI Taxonomy" id="1365606"/>
    <lineage>
        <taxon>Bacteria</taxon>
        <taxon>Bacillati</taxon>
        <taxon>Bacillota</taxon>
        <taxon>Bacilli</taxon>
        <taxon>Bacillales</taxon>
        <taxon>Caryophanaceae</taxon>
        <taxon>Sporosarcina</taxon>
    </lineage>
</organism>
<evidence type="ECO:0000313" key="5">
    <source>
        <dbReference type="EMBL" id="MFD1928304.1"/>
    </source>
</evidence>
<keyword evidence="1" id="KW-0805">Transcription regulation</keyword>
<comment type="caution">
    <text evidence="5">The sequence shown here is derived from an EMBL/GenBank/DDBJ whole genome shotgun (WGS) entry which is preliminary data.</text>
</comment>
<keyword evidence="2" id="KW-0238">DNA-binding</keyword>
<sequence>MEEIIPIFYSLSKTLRKIDKSSCVEVSVIQSSILYELSLLNEPSMQILAEIVGMDITTFSRQINTLEKKGLIERNPSVEDRRIYRLSLSINGEEIVLAINKNISKSMAVVLTTMNEFERETVIRSLRVLSNRLE</sequence>
<protein>
    <submittedName>
        <fullName evidence="5">MarR family winged helix-turn-helix transcriptional regulator</fullName>
    </submittedName>
</protein>
<dbReference type="PRINTS" id="PR00598">
    <property type="entry name" value="HTHMARR"/>
</dbReference>
<gene>
    <name evidence="5" type="ORF">ACFSFY_09550</name>
</gene>
<dbReference type="InterPro" id="IPR036390">
    <property type="entry name" value="WH_DNA-bd_sf"/>
</dbReference>
<dbReference type="InterPro" id="IPR036388">
    <property type="entry name" value="WH-like_DNA-bd_sf"/>
</dbReference>
<dbReference type="PROSITE" id="PS50995">
    <property type="entry name" value="HTH_MARR_2"/>
    <property type="match status" value="1"/>
</dbReference>
<dbReference type="SMART" id="SM00347">
    <property type="entry name" value="HTH_MARR"/>
    <property type="match status" value="1"/>
</dbReference>
<keyword evidence="3" id="KW-0804">Transcription</keyword>
<evidence type="ECO:0000256" key="3">
    <source>
        <dbReference type="ARBA" id="ARBA00023163"/>
    </source>
</evidence>
<evidence type="ECO:0000256" key="1">
    <source>
        <dbReference type="ARBA" id="ARBA00023015"/>
    </source>
</evidence>
<dbReference type="SUPFAM" id="SSF46785">
    <property type="entry name" value="Winged helix' DNA-binding domain"/>
    <property type="match status" value="1"/>
</dbReference>